<evidence type="ECO:0000259" key="1">
    <source>
        <dbReference type="Pfam" id="PF07883"/>
    </source>
</evidence>
<protein>
    <submittedName>
        <fullName evidence="2">Hypothetical membrane associated protein</fullName>
    </submittedName>
</protein>
<dbReference type="eggNOG" id="COG1917">
    <property type="taxonomic scope" value="Bacteria"/>
</dbReference>
<dbReference type="PaxDb" id="123214-PERMA_1244"/>
<proteinExistence type="predicted"/>
<name>C0QQS1_PERMH</name>
<accession>C0QQS1</accession>
<feature type="domain" description="Cupin type-2" evidence="1">
    <location>
        <begin position="32"/>
        <end position="85"/>
    </location>
</feature>
<evidence type="ECO:0000313" key="2">
    <source>
        <dbReference type="EMBL" id="ACO04828.1"/>
    </source>
</evidence>
<dbReference type="InterPro" id="IPR014710">
    <property type="entry name" value="RmlC-like_jellyroll"/>
</dbReference>
<dbReference type="Pfam" id="PF07883">
    <property type="entry name" value="Cupin_2"/>
    <property type="match status" value="1"/>
</dbReference>
<dbReference type="OrthoDB" id="9796642at2"/>
<dbReference type="AlphaFoldDB" id="C0QQS1"/>
<dbReference type="HOGENOM" id="CLU_2385154_0_0_0"/>
<gene>
    <name evidence="2" type="ordered locus">PERMA_1244</name>
</gene>
<dbReference type="EMBL" id="CP001230">
    <property type="protein sequence ID" value="ACO04828.1"/>
    <property type="molecule type" value="Genomic_DNA"/>
</dbReference>
<sequence length="96" mass="11089">MKVLKTGIKDLEKIKEILTKEGYEDIFVWYDPAGSFYDWHTHPYQEVRWVIEGEIVMGTEDGDITLQAGDRLDLPAGTRHWAKTEKGVRYVCGSKK</sequence>
<keyword evidence="3" id="KW-1185">Reference proteome</keyword>
<reference evidence="2 3" key="1">
    <citation type="journal article" date="2009" name="J. Bacteriol.">
        <title>Complete and draft genome sequences of six members of the Aquificales.</title>
        <authorList>
            <person name="Reysenbach A.L."/>
            <person name="Hamamura N."/>
            <person name="Podar M."/>
            <person name="Griffiths E."/>
            <person name="Ferreira S."/>
            <person name="Hochstein R."/>
            <person name="Heidelberg J."/>
            <person name="Johnson J."/>
            <person name="Mead D."/>
            <person name="Pohorille A."/>
            <person name="Sarmiento M."/>
            <person name="Schweighofer K."/>
            <person name="Seshadri R."/>
            <person name="Voytek M.A."/>
        </authorList>
    </citation>
    <scope>NUCLEOTIDE SEQUENCE [LARGE SCALE GENOMIC DNA]</scope>
    <source>
        <strain evidence="3">DSM 14350 / EX-H1</strain>
    </source>
</reference>
<dbReference type="KEGG" id="pmx:PERMA_1244"/>
<dbReference type="SUPFAM" id="SSF51182">
    <property type="entry name" value="RmlC-like cupins"/>
    <property type="match status" value="1"/>
</dbReference>
<dbReference type="InterPro" id="IPR011051">
    <property type="entry name" value="RmlC_Cupin_sf"/>
</dbReference>
<dbReference type="Proteomes" id="UP000001366">
    <property type="component" value="Chromosome"/>
</dbReference>
<dbReference type="RefSeq" id="WP_015898932.1">
    <property type="nucleotide sequence ID" value="NC_012440.1"/>
</dbReference>
<organism evidence="2 3">
    <name type="scientific">Persephonella marina (strain DSM 14350 / EX-H1)</name>
    <dbReference type="NCBI Taxonomy" id="123214"/>
    <lineage>
        <taxon>Bacteria</taxon>
        <taxon>Pseudomonadati</taxon>
        <taxon>Aquificota</taxon>
        <taxon>Aquificia</taxon>
        <taxon>Aquificales</taxon>
        <taxon>Hydrogenothermaceae</taxon>
        <taxon>Persephonella</taxon>
    </lineage>
</organism>
<dbReference type="InterPro" id="IPR013096">
    <property type="entry name" value="Cupin_2"/>
</dbReference>
<dbReference type="STRING" id="123214.PERMA_1244"/>
<dbReference type="Gene3D" id="2.60.120.10">
    <property type="entry name" value="Jelly Rolls"/>
    <property type="match status" value="1"/>
</dbReference>
<evidence type="ECO:0000313" key="3">
    <source>
        <dbReference type="Proteomes" id="UP000001366"/>
    </source>
</evidence>